<gene>
    <name evidence="1" type="ORF">ARMSODRAFT_978334</name>
</gene>
<evidence type="ECO:0000313" key="1">
    <source>
        <dbReference type="EMBL" id="PBK65547.1"/>
    </source>
</evidence>
<dbReference type="Proteomes" id="UP000218334">
    <property type="component" value="Unassembled WGS sequence"/>
</dbReference>
<sequence length="450" mass="50168">MIQGIGSPALVIAGESVAAASCPARLEQCDDIMERIVHFASADTDRLHPTATSLFIIERPANRIPYPWTQVHTKWFKWAQAGRLRELAFNRREHSGDILPTVFSNGYTASKFPDWPRNITCLTVHLSGLSSCGNDAREETVKLVEAMTNLRTVVFTSAPTNAFPLFLIDLLHRHRVEDFRWRKDLGSVQMPGDAQREADMLYPLATGLSAYGLLSVDTLELSGPINAFGMRTGRYSHPAWTVHHAGLHRAADKPKTISNTGHDKVASYGDVKWLPSGLICSVCTADGATVFNAIEAMITLETLYLDLTVLTNFRLRTARLVRLRVLRLCVIAKQMPAVPAALLELPDRGAGIDVSLLALQDLDTIASFVVFPLKLYIRAGGMTRMKGCIVSFEDAAEYFGTALGTWKETQRLTVFWDIKEARKWEKATSVVPDTRVDWERFIPSHTYIMH</sequence>
<evidence type="ECO:0000313" key="2">
    <source>
        <dbReference type="Proteomes" id="UP000218334"/>
    </source>
</evidence>
<proteinExistence type="predicted"/>
<accession>A0A2H3BLV9</accession>
<dbReference type="AlphaFoldDB" id="A0A2H3BLV9"/>
<dbReference type="EMBL" id="KZ293445">
    <property type="protein sequence ID" value="PBK65547.1"/>
    <property type="molecule type" value="Genomic_DNA"/>
</dbReference>
<reference evidence="2" key="1">
    <citation type="journal article" date="2017" name="Nat. Ecol. Evol.">
        <title>Genome expansion and lineage-specific genetic innovations in the forest pathogenic fungi Armillaria.</title>
        <authorList>
            <person name="Sipos G."/>
            <person name="Prasanna A.N."/>
            <person name="Walter M.C."/>
            <person name="O'Connor E."/>
            <person name="Balint B."/>
            <person name="Krizsan K."/>
            <person name="Kiss B."/>
            <person name="Hess J."/>
            <person name="Varga T."/>
            <person name="Slot J."/>
            <person name="Riley R."/>
            <person name="Boka B."/>
            <person name="Rigling D."/>
            <person name="Barry K."/>
            <person name="Lee J."/>
            <person name="Mihaltcheva S."/>
            <person name="LaButti K."/>
            <person name="Lipzen A."/>
            <person name="Waldron R."/>
            <person name="Moloney N.M."/>
            <person name="Sperisen C."/>
            <person name="Kredics L."/>
            <person name="Vagvoelgyi C."/>
            <person name="Patrignani A."/>
            <person name="Fitzpatrick D."/>
            <person name="Nagy I."/>
            <person name="Doyle S."/>
            <person name="Anderson J.B."/>
            <person name="Grigoriev I.V."/>
            <person name="Gueldener U."/>
            <person name="Muensterkoetter M."/>
            <person name="Nagy L.G."/>
        </authorList>
    </citation>
    <scope>NUCLEOTIDE SEQUENCE [LARGE SCALE GENOMIC DNA]</scope>
    <source>
        <strain evidence="2">28-4</strain>
    </source>
</reference>
<name>A0A2H3BLV9_9AGAR</name>
<organism evidence="1 2">
    <name type="scientific">Armillaria solidipes</name>
    <dbReference type="NCBI Taxonomy" id="1076256"/>
    <lineage>
        <taxon>Eukaryota</taxon>
        <taxon>Fungi</taxon>
        <taxon>Dikarya</taxon>
        <taxon>Basidiomycota</taxon>
        <taxon>Agaricomycotina</taxon>
        <taxon>Agaricomycetes</taxon>
        <taxon>Agaricomycetidae</taxon>
        <taxon>Agaricales</taxon>
        <taxon>Marasmiineae</taxon>
        <taxon>Physalacriaceae</taxon>
        <taxon>Armillaria</taxon>
    </lineage>
</organism>
<protein>
    <submittedName>
        <fullName evidence="1">Uncharacterized protein</fullName>
    </submittedName>
</protein>
<keyword evidence="2" id="KW-1185">Reference proteome</keyword>